<gene>
    <name evidence="10" type="ORF">PQO05_05445</name>
</gene>
<dbReference type="InterPro" id="IPR036890">
    <property type="entry name" value="HATPase_C_sf"/>
</dbReference>
<dbReference type="SMART" id="SM00387">
    <property type="entry name" value="HATPase_c"/>
    <property type="match status" value="1"/>
</dbReference>
<keyword evidence="5" id="KW-0418">Kinase</keyword>
<dbReference type="InterPro" id="IPR029016">
    <property type="entry name" value="GAF-like_dom_sf"/>
</dbReference>
<dbReference type="Gene3D" id="3.30.565.10">
    <property type="entry name" value="Histidine kinase-like ATPase, C-terminal domain"/>
    <property type="match status" value="1"/>
</dbReference>
<dbReference type="Gene3D" id="1.10.287.130">
    <property type="match status" value="1"/>
</dbReference>
<evidence type="ECO:0000256" key="4">
    <source>
        <dbReference type="ARBA" id="ARBA00022679"/>
    </source>
</evidence>
<dbReference type="SUPFAM" id="SSF55781">
    <property type="entry name" value="GAF domain-like"/>
    <property type="match status" value="1"/>
</dbReference>
<keyword evidence="8" id="KW-1133">Transmembrane helix</keyword>
<reference evidence="10 11" key="1">
    <citation type="submission" date="2023-02" db="EMBL/GenBank/DDBJ databases">
        <title>Genome sequence of Mucilaginibacter jinjuensis strain KACC 16571.</title>
        <authorList>
            <person name="Kim S."/>
            <person name="Heo J."/>
            <person name="Kwon S.-W."/>
        </authorList>
    </citation>
    <scope>NUCLEOTIDE SEQUENCE [LARGE SCALE GENOMIC DNA]</scope>
    <source>
        <strain evidence="10 11">KACC 16571</strain>
    </source>
</reference>
<feature type="coiled-coil region" evidence="7">
    <location>
        <begin position="428"/>
        <end position="508"/>
    </location>
</feature>
<dbReference type="InterPro" id="IPR050736">
    <property type="entry name" value="Sensor_HK_Regulatory"/>
</dbReference>
<dbReference type="SUPFAM" id="SSF55874">
    <property type="entry name" value="ATPase domain of HSP90 chaperone/DNA topoisomerase II/histidine kinase"/>
    <property type="match status" value="1"/>
</dbReference>
<dbReference type="CDD" id="cd00082">
    <property type="entry name" value="HisKA"/>
    <property type="match status" value="1"/>
</dbReference>
<dbReference type="InterPro" id="IPR003661">
    <property type="entry name" value="HisK_dim/P_dom"/>
</dbReference>
<keyword evidence="7" id="KW-0175">Coiled coil</keyword>
<evidence type="ECO:0000259" key="9">
    <source>
        <dbReference type="PROSITE" id="PS50109"/>
    </source>
</evidence>
<feature type="domain" description="Histidine kinase" evidence="9">
    <location>
        <begin position="525"/>
        <end position="744"/>
    </location>
</feature>
<dbReference type="InterPro" id="IPR005467">
    <property type="entry name" value="His_kinase_dom"/>
</dbReference>
<evidence type="ECO:0000313" key="10">
    <source>
        <dbReference type="EMBL" id="WCT13377.1"/>
    </source>
</evidence>
<dbReference type="PROSITE" id="PS50109">
    <property type="entry name" value="HIS_KIN"/>
    <property type="match status" value="1"/>
</dbReference>
<dbReference type="Pfam" id="PF13185">
    <property type="entry name" value="GAF_2"/>
    <property type="match status" value="1"/>
</dbReference>
<evidence type="ECO:0000256" key="5">
    <source>
        <dbReference type="ARBA" id="ARBA00022777"/>
    </source>
</evidence>
<keyword evidence="3" id="KW-0597">Phosphoprotein</keyword>
<comment type="catalytic activity">
    <reaction evidence="1">
        <text>ATP + protein L-histidine = ADP + protein N-phospho-L-histidine.</text>
        <dbReference type="EC" id="2.7.13.3"/>
    </reaction>
</comment>
<dbReference type="CDD" id="cd19410">
    <property type="entry name" value="HK9-like_sensor"/>
    <property type="match status" value="1"/>
</dbReference>
<dbReference type="CDD" id="cd16922">
    <property type="entry name" value="HATPase_EvgS-ArcB-TorS-like"/>
    <property type="match status" value="1"/>
</dbReference>
<dbReference type="InterPro" id="IPR003018">
    <property type="entry name" value="GAF"/>
</dbReference>
<feature type="coiled-coil region" evidence="7">
    <location>
        <begin position="140"/>
        <end position="170"/>
    </location>
</feature>
<evidence type="ECO:0000256" key="1">
    <source>
        <dbReference type="ARBA" id="ARBA00000085"/>
    </source>
</evidence>
<protein>
    <recommendedName>
        <fullName evidence="2">histidine kinase</fullName>
        <ecNumber evidence="2">2.7.13.3</ecNumber>
    </recommendedName>
</protein>
<dbReference type="Proteomes" id="UP001216139">
    <property type="component" value="Chromosome"/>
</dbReference>
<dbReference type="EC" id="2.7.13.3" evidence="2"/>
<dbReference type="Pfam" id="PF02518">
    <property type="entry name" value="HATPase_c"/>
    <property type="match status" value="1"/>
</dbReference>
<dbReference type="InterPro" id="IPR003594">
    <property type="entry name" value="HATPase_dom"/>
</dbReference>
<proteinExistence type="predicted"/>
<dbReference type="PANTHER" id="PTHR43711">
    <property type="entry name" value="TWO-COMPONENT HISTIDINE KINASE"/>
    <property type="match status" value="1"/>
</dbReference>
<evidence type="ECO:0000256" key="6">
    <source>
        <dbReference type="ARBA" id="ARBA00023012"/>
    </source>
</evidence>
<keyword evidence="4" id="KW-0808">Transferase</keyword>
<dbReference type="CDD" id="cd22249">
    <property type="entry name" value="UDM1_RNF168_RNF169-like"/>
    <property type="match status" value="1"/>
</dbReference>
<dbReference type="EMBL" id="CP117167">
    <property type="protein sequence ID" value="WCT13377.1"/>
    <property type="molecule type" value="Genomic_DNA"/>
</dbReference>
<evidence type="ECO:0000256" key="3">
    <source>
        <dbReference type="ARBA" id="ARBA00022553"/>
    </source>
</evidence>
<dbReference type="PANTHER" id="PTHR43711:SF26">
    <property type="entry name" value="SENSOR HISTIDINE KINASE RCSC"/>
    <property type="match status" value="1"/>
</dbReference>
<organism evidence="10 11">
    <name type="scientific">Mucilaginibacter jinjuensis</name>
    <dbReference type="NCBI Taxonomy" id="1176721"/>
    <lineage>
        <taxon>Bacteria</taxon>
        <taxon>Pseudomonadati</taxon>
        <taxon>Bacteroidota</taxon>
        <taxon>Sphingobacteriia</taxon>
        <taxon>Sphingobacteriales</taxon>
        <taxon>Sphingobacteriaceae</taxon>
        <taxon>Mucilaginibacter</taxon>
    </lineage>
</organism>
<dbReference type="Pfam" id="PF00512">
    <property type="entry name" value="HisKA"/>
    <property type="match status" value="1"/>
</dbReference>
<evidence type="ECO:0000256" key="8">
    <source>
        <dbReference type="SAM" id="Phobius"/>
    </source>
</evidence>
<dbReference type="SUPFAM" id="SSF47384">
    <property type="entry name" value="Homodimeric domain of signal transducing histidine kinase"/>
    <property type="match status" value="1"/>
</dbReference>
<evidence type="ECO:0000313" key="11">
    <source>
        <dbReference type="Proteomes" id="UP001216139"/>
    </source>
</evidence>
<keyword evidence="8" id="KW-0472">Membrane</keyword>
<dbReference type="InterPro" id="IPR007891">
    <property type="entry name" value="CHASE3"/>
</dbReference>
<dbReference type="SMART" id="SM00065">
    <property type="entry name" value="GAF"/>
    <property type="match status" value="1"/>
</dbReference>
<dbReference type="Gene3D" id="3.30.450.40">
    <property type="match status" value="1"/>
</dbReference>
<dbReference type="RefSeq" id="WP_273631662.1">
    <property type="nucleotide sequence ID" value="NZ_CP117167.1"/>
</dbReference>
<keyword evidence="6" id="KW-0902">Two-component regulatory system</keyword>
<keyword evidence="8" id="KW-0812">Transmembrane</keyword>
<accession>A0ABY7TCM0</accession>
<dbReference type="PRINTS" id="PR00344">
    <property type="entry name" value="BCTRLSENSOR"/>
</dbReference>
<dbReference type="InterPro" id="IPR036097">
    <property type="entry name" value="HisK_dim/P_sf"/>
</dbReference>
<sequence length="744" mass="83163">MKKSVTLSLRIGFGLSLLLLIISSVLSYTSIQKLLFNSFWVDHTGQVLQSLEKTISTMKDAETGQRGYLLTGRQEFLEPYNGSYYKALNEINKVQNLTVDNPRQQRNVKVVKSILLNRMTILKSLIDKKNGGKTVTVDDLRQGKANMDALRQAIRIMENEENRLMVLRSARLRNSASLTPALIIAAAILSFLITGFFYIRITADLSRRNHLLQDLKAQDDMTQKRIALLSNVADQIASGNYAIQFTEQERGMLGAFAFPLNKMAADLKMVFDRLSASAWMQSGIAGLNDKMVGTKNLSDLSGEVLRYCLAYTDSQAGAIYSLQGGKLHLQNSYALSNSAQQQFDLGEGLIGQSAMDGKTRLLENIDPELVTTSYILEGLNVSSMVVVPLFENRQVRGVMELLTINGFKEKQLEFLQLISHNVGIGLVGAQNRQQLKELLEELQVQTEELQLQRTEMEGINAELVGHGQQLQASEEELRVQQEELQQSNEELEERNRMINLRNAEIQQKSDEIEQSTKYKSEFMANMSHELRTPLNSILLLSRYLSENMQQNMNAEQLESAGIINQAGNGLLVLIDDLLDLSKIEAGKMELEYEQVRIEDILDHMGALFLPISREKKLEFKVETHVKNRTDLETDQVRLEQILKNLISNAIKFTNQGTVSLIVRDAANESAIEFVVTDTGIGIPSDKHGLIFEAFKQADGATNRHYGGTGLGLSISRELAKLLGGQILLESTVNKGSIFTLSVPV</sequence>
<dbReference type="InterPro" id="IPR004358">
    <property type="entry name" value="Sig_transdc_His_kin-like_C"/>
</dbReference>
<feature type="transmembrane region" description="Helical" evidence="8">
    <location>
        <begin position="178"/>
        <end position="199"/>
    </location>
</feature>
<dbReference type="SMART" id="SM00388">
    <property type="entry name" value="HisKA"/>
    <property type="match status" value="1"/>
</dbReference>
<name>A0ABY7TCM0_9SPHI</name>
<evidence type="ECO:0000256" key="7">
    <source>
        <dbReference type="SAM" id="Coils"/>
    </source>
</evidence>
<dbReference type="Pfam" id="PF05227">
    <property type="entry name" value="CHASE3"/>
    <property type="match status" value="1"/>
</dbReference>
<evidence type="ECO:0000256" key="2">
    <source>
        <dbReference type="ARBA" id="ARBA00012438"/>
    </source>
</evidence>
<keyword evidence="11" id="KW-1185">Reference proteome</keyword>